<protein>
    <recommendedName>
        <fullName evidence="1">RNase H type-1 domain-containing protein</fullName>
    </recommendedName>
</protein>
<sequence>MWWLRPNAVKKVYLTVIEKMILYVCEAWFRNNIKIRNKVLQIKRPLLIAITKSYKTVSNEALQILSGCASLEIIEIQTTREIKKLKATNYIQNQRKIDYETKLRPWERIKIKWEYFENMTEDHHIFTDGSKIGNRFGSAYVHYAKKQEVTKSQYRLADHNTVFTAEIFAIHKAIDYILDHELYDVKIVSDSRPTLMTVDSLSDQRVLIWNMKKN</sequence>
<dbReference type="Gene3D" id="3.30.420.10">
    <property type="entry name" value="Ribonuclease H-like superfamily/Ribonuclease H"/>
    <property type="match status" value="1"/>
</dbReference>
<dbReference type="OrthoDB" id="6437552at2759"/>
<dbReference type="InterPro" id="IPR036397">
    <property type="entry name" value="RNaseH_sf"/>
</dbReference>
<accession>A0A4Y2A4Z8</accession>
<dbReference type="GO" id="GO:0003676">
    <property type="term" value="F:nucleic acid binding"/>
    <property type="evidence" value="ECO:0007669"/>
    <property type="project" value="InterPro"/>
</dbReference>
<dbReference type="InterPro" id="IPR002156">
    <property type="entry name" value="RNaseH_domain"/>
</dbReference>
<evidence type="ECO:0000259" key="1">
    <source>
        <dbReference type="Pfam" id="PF00075"/>
    </source>
</evidence>
<dbReference type="GO" id="GO:0004523">
    <property type="term" value="F:RNA-DNA hybrid ribonuclease activity"/>
    <property type="evidence" value="ECO:0007669"/>
    <property type="project" value="InterPro"/>
</dbReference>
<evidence type="ECO:0000313" key="3">
    <source>
        <dbReference type="Proteomes" id="UP000499080"/>
    </source>
</evidence>
<dbReference type="AlphaFoldDB" id="A0A4Y2A4Z8"/>
<organism evidence="2 3">
    <name type="scientific">Araneus ventricosus</name>
    <name type="common">Orbweaver spider</name>
    <name type="synonym">Epeira ventricosa</name>
    <dbReference type="NCBI Taxonomy" id="182803"/>
    <lineage>
        <taxon>Eukaryota</taxon>
        <taxon>Metazoa</taxon>
        <taxon>Ecdysozoa</taxon>
        <taxon>Arthropoda</taxon>
        <taxon>Chelicerata</taxon>
        <taxon>Arachnida</taxon>
        <taxon>Araneae</taxon>
        <taxon>Araneomorphae</taxon>
        <taxon>Entelegynae</taxon>
        <taxon>Araneoidea</taxon>
        <taxon>Araneidae</taxon>
        <taxon>Araneus</taxon>
    </lineage>
</organism>
<keyword evidence="3" id="KW-1185">Reference proteome</keyword>
<dbReference type="Proteomes" id="UP000499080">
    <property type="component" value="Unassembled WGS sequence"/>
</dbReference>
<feature type="domain" description="RNase H type-1" evidence="1">
    <location>
        <begin position="122"/>
        <end position="198"/>
    </location>
</feature>
<comment type="caution">
    <text evidence="2">The sequence shown here is derived from an EMBL/GenBank/DDBJ whole genome shotgun (WGS) entry which is preliminary data.</text>
</comment>
<evidence type="ECO:0000313" key="2">
    <source>
        <dbReference type="EMBL" id="GBL74489.1"/>
    </source>
</evidence>
<dbReference type="SUPFAM" id="SSF53098">
    <property type="entry name" value="Ribonuclease H-like"/>
    <property type="match status" value="1"/>
</dbReference>
<dbReference type="InterPro" id="IPR012337">
    <property type="entry name" value="RNaseH-like_sf"/>
</dbReference>
<name>A0A4Y2A4Z8_ARAVE</name>
<proteinExistence type="predicted"/>
<dbReference type="EMBL" id="BGPR01000005">
    <property type="protein sequence ID" value="GBL74489.1"/>
    <property type="molecule type" value="Genomic_DNA"/>
</dbReference>
<gene>
    <name evidence="2" type="ORF">AVEN_235428_1</name>
</gene>
<dbReference type="Pfam" id="PF00075">
    <property type="entry name" value="RNase_H"/>
    <property type="match status" value="1"/>
</dbReference>
<reference evidence="2 3" key="1">
    <citation type="journal article" date="2019" name="Sci. Rep.">
        <title>Orb-weaving spider Araneus ventricosus genome elucidates the spidroin gene catalogue.</title>
        <authorList>
            <person name="Kono N."/>
            <person name="Nakamura H."/>
            <person name="Ohtoshi R."/>
            <person name="Moran D.A.P."/>
            <person name="Shinohara A."/>
            <person name="Yoshida Y."/>
            <person name="Fujiwara M."/>
            <person name="Mori M."/>
            <person name="Tomita M."/>
            <person name="Arakawa K."/>
        </authorList>
    </citation>
    <scope>NUCLEOTIDE SEQUENCE [LARGE SCALE GENOMIC DNA]</scope>
</reference>